<gene>
    <name evidence="1" type="ORF">C8N25_101253</name>
</gene>
<dbReference type="Proteomes" id="UP000256405">
    <property type="component" value="Unassembled WGS sequence"/>
</dbReference>
<dbReference type="EMBL" id="QUNF01000001">
    <property type="protein sequence ID" value="REG94426.1"/>
    <property type="molecule type" value="Genomic_DNA"/>
</dbReference>
<evidence type="ECO:0000313" key="2">
    <source>
        <dbReference type="Proteomes" id="UP000256405"/>
    </source>
</evidence>
<dbReference type="Pfam" id="PF17170">
    <property type="entry name" value="DUF5128"/>
    <property type="match status" value="1"/>
</dbReference>
<dbReference type="AlphaFoldDB" id="A0A3E0EBP1"/>
<proteinExistence type="predicted"/>
<sequence length="249" mass="28543">MGNSLQVHTFKKSGELVGSIPIDLNATTFYIMPSDEMWFYSSYNMVAGDHRLFVTDGDGKVKKKLLPNDFNDKMLPIGEQSFFEGNEAVLFRESFKTSVYELSKGDSLRELYRFNFGATTVPEKYWEMDAFAGFEMISKQGFSDLSHLFDTEKYFIAIVATQKERDRKKELYIWNKSTNKEFKIEIDEDEQGYFSTPIGIEGNQLVFIAYSPYLVSNSENLNLSDEAKASLSNLTEDSNPVIIYARIPE</sequence>
<organism evidence="1 2">
    <name type="scientific">Algoriphagus antarcticus</name>
    <dbReference type="NCBI Taxonomy" id="238540"/>
    <lineage>
        <taxon>Bacteria</taxon>
        <taxon>Pseudomonadati</taxon>
        <taxon>Bacteroidota</taxon>
        <taxon>Cytophagia</taxon>
        <taxon>Cytophagales</taxon>
        <taxon>Cyclobacteriaceae</taxon>
        <taxon>Algoriphagus</taxon>
    </lineage>
</organism>
<name>A0A3E0EBP1_9BACT</name>
<comment type="caution">
    <text evidence="1">The sequence shown here is derived from an EMBL/GenBank/DDBJ whole genome shotgun (WGS) entry which is preliminary data.</text>
</comment>
<protein>
    <submittedName>
        <fullName evidence="1">6-bladed beta-propeller protein</fullName>
    </submittedName>
</protein>
<accession>A0A3E0EBP1</accession>
<evidence type="ECO:0000313" key="1">
    <source>
        <dbReference type="EMBL" id="REG94426.1"/>
    </source>
</evidence>
<keyword evidence="2" id="KW-1185">Reference proteome</keyword>
<reference evidence="1 2" key="1">
    <citation type="submission" date="2018-08" db="EMBL/GenBank/DDBJ databases">
        <title>Genomic Encyclopedia of Archaeal and Bacterial Type Strains, Phase II (KMG-II): from individual species to whole genera.</title>
        <authorList>
            <person name="Goeker M."/>
        </authorList>
    </citation>
    <scope>NUCLEOTIDE SEQUENCE [LARGE SCALE GENOMIC DNA]</scope>
    <source>
        <strain evidence="1 2">DSM 15986</strain>
    </source>
</reference>